<dbReference type="AlphaFoldDB" id="A0A7Y9X7F1"/>
<dbReference type="InterPro" id="IPR011008">
    <property type="entry name" value="Dimeric_a/b-barrel"/>
</dbReference>
<dbReference type="InterPro" id="IPR009874">
    <property type="entry name" value="DUF1428"/>
</dbReference>
<accession>A0A7Y9X7F1</accession>
<dbReference type="RefSeq" id="WP_179808872.1">
    <property type="nucleotide sequence ID" value="NZ_JACCHL010000001.1"/>
</dbReference>
<comment type="caution">
    <text evidence="1">The sequence shown here is derived from an EMBL/GenBank/DDBJ whole genome shotgun (WGS) entry which is preliminary data.</text>
</comment>
<dbReference type="SUPFAM" id="SSF54909">
    <property type="entry name" value="Dimeric alpha+beta barrel"/>
    <property type="match status" value="1"/>
</dbReference>
<dbReference type="Proteomes" id="UP000584931">
    <property type="component" value="Unassembled WGS sequence"/>
</dbReference>
<dbReference type="Gene3D" id="3.30.70.100">
    <property type="match status" value="1"/>
</dbReference>
<proteinExistence type="predicted"/>
<dbReference type="EMBL" id="JACCHL010000001">
    <property type="protein sequence ID" value="NYH50589.1"/>
    <property type="molecule type" value="Genomic_DNA"/>
</dbReference>
<evidence type="ECO:0000313" key="1">
    <source>
        <dbReference type="EMBL" id="NYH50589.1"/>
    </source>
</evidence>
<sequence length="150" mass="17280">MYIIWFLHRVPLRRATDFVDLVHEAIGVFVRHGAIGGSVFEVADSQAKYGCGAIPDAVEVRPDEALYVELNYFHDRTHYDRVMPLVDADPELERLYDRLVAMADIGRIVRGEFSSLYHVMNSKEFRDYLTAPQPVRKPRIPKEPDHAEQP</sequence>
<name>A0A7Y9X7F1_9ACTN</name>
<reference evidence="1 2" key="1">
    <citation type="submission" date="2020-07" db="EMBL/GenBank/DDBJ databases">
        <title>Sequencing the genomes of 1000 actinobacteria strains.</title>
        <authorList>
            <person name="Klenk H.-P."/>
        </authorList>
    </citation>
    <scope>NUCLEOTIDE SEQUENCE [LARGE SCALE GENOMIC DNA]</scope>
    <source>
        <strain evidence="1 2">DSM 45278</strain>
    </source>
</reference>
<evidence type="ECO:0000313" key="2">
    <source>
        <dbReference type="Proteomes" id="UP000584931"/>
    </source>
</evidence>
<protein>
    <submittedName>
        <fullName evidence="1">Uncharacterized protein YbaA (DUF1428 family)</fullName>
    </submittedName>
</protein>
<organism evidence="1 2">
    <name type="scientific">Nocardiopsis sinuspersici</name>
    <dbReference type="NCBI Taxonomy" id="501010"/>
    <lineage>
        <taxon>Bacteria</taxon>
        <taxon>Bacillati</taxon>
        <taxon>Actinomycetota</taxon>
        <taxon>Actinomycetes</taxon>
        <taxon>Streptosporangiales</taxon>
        <taxon>Nocardiopsidaceae</taxon>
        <taxon>Nocardiopsis</taxon>
    </lineage>
</organism>
<dbReference type="Pfam" id="PF07237">
    <property type="entry name" value="DUF1428"/>
    <property type="match status" value="1"/>
</dbReference>
<gene>
    <name evidence="1" type="ORF">HNR06_000178</name>
</gene>